<feature type="transmembrane region" description="Helical" evidence="1">
    <location>
        <begin position="16"/>
        <end position="34"/>
    </location>
</feature>
<evidence type="ECO:0000313" key="2">
    <source>
        <dbReference type="EMBL" id="KAH9425793.1"/>
    </source>
</evidence>
<keyword evidence="3" id="KW-1185">Reference proteome</keyword>
<gene>
    <name evidence="2" type="ORF">DERP_005011</name>
</gene>
<sequence>MTLEQSNNLDLNYFPFYSWLILLMVTICNCFGWSNRRTNDVYGHPEQQQQKRTIVFGLYSNN</sequence>
<evidence type="ECO:0000256" key="1">
    <source>
        <dbReference type="SAM" id="Phobius"/>
    </source>
</evidence>
<keyword evidence="1" id="KW-1133">Transmembrane helix</keyword>
<comment type="caution">
    <text evidence="2">The sequence shown here is derived from an EMBL/GenBank/DDBJ whole genome shotgun (WGS) entry which is preliminary data.</text>
</comment>
<dbReference type="EMBL" id="NJHN03000017">
    <property type="protein sequence ID" value="KAH9425793.1"/>
    <property type="molecule type" value="Genomic_DNA"/>
</dbReference>
<protein>
    <submittedName>
        <fullName evidence="2">Uncharacterized protein</fullName>
    </submittedName>
</protein>
<accession>A0ABQ8JTR3</accession>
<reference evidence="2 3" key="1">
    <citation type="journal article" date="2018" name="J. Allergy Clin. Immunol.">
        <title>High-quality assembly of Dermatophagoides pteronyssinus genome and transcriptome reveals a wide range of novel allergens.</title>
        <authorList>
            <person name="Liu X.Y."/>
            <person name="Yang K.Y."/>
            <person name="Wang M.Q."/>
            <person name="Kwok J.S."/>
            <person name="Zeng X."/>
            <person name="Yang Z."/>
            <person name="Xiao X.J."/>
            <person name="Lau C.P."/>
            <person name="Li Y."/>
            <person name="Huang Z.M."/>
            <person name="Ba J.G."/>
            <person name="Yim A.K."/>
            <person name="Ouyang C.Y."/>
            <person name="Ngai S.M."/>
            <person name="Chan T.F."/>
            <person name="Leung E.L."/>
            <person name="Liu L."/>
            <person name="Liu Z.G."/>
            <person name="Tsui S.K."/>
        </authorList>
    </citation>
    <scope>NUCLEOTIDE SEQUENCE [LARGE SCALE GENOMIC DNA]</scope>
    <source>
        <strain evidence="2">Derp</strain>
    </source>
</reference>
<organism evidence="2 3">
    <name type="scientific">Dermatophagoides pteronyssinus</name>
    <name type="common">European house dust mite</name>
    <dbReference type="NCBI Taxonomy" id="6956"/>
    <lineage>
        <taxon>Eukaryota</taxon>
        <taxon>Metazoa</taxon>
        <taxon>Ecdysozoa</taxon>
        <taxon>Arthropoda</taxon>
        <taxon>Chelicerata</taxon>
        <taxon>Arachnida</taxon>
        <taxon>Acari</taxon>
        <taxon>Acariformes</taxon>
        <taxon>Sarcoptiformes</taxon>
        <taxon>Astigmata</taxon>
        <taxon>Psoroptidia</taxon>
        <taxon>Analgoidea</taxon>
        <taxon>Pyroglyphidae</taxon>
        <taxon>Dermatophagoidinae</taxon>
        <taxon>Dermatophagoides</taxon>
    </lineage>
</organism>
<reference evidence="2 3" key="2">
    <citation type="journal article" date="2022" name="Mol. Biol. Evol.">
        <title>Comparative Genomics Reveals Insights into the Divergent Evolution of Astigmatic Mites and Household Pest Adaptations.</title>
        <authorList>
            <person name="Xiong Q."/>
            <person name="Wan A.T."/>
            <person name="Liu X."/>
            <person name="Fung C.S."/>
            <person name="Xiao X."/>
            <person name="Malainual N."/>
            <person name="Hou J."/>
            <person name="Wang L."/>
            <person name="Wang M."/>
            <person name="Yang K.Y."/>
            <person name="Cui Y."/>
            <person name="Leung E.L."/>
            <person name="Nong W."/>
            <person name="Shin S.K."/>
            <person name="Au S.W."/>
            <person name="Jeong K.Y."/>
            <person name="Chew F.T."/>
            <person name="Hui J.H."/>
            <person name="Leung T.F."/>
            <person name="Tungtrongchitr A."/>
            <person name="Zhong N."/>
            <person name="Liu Z."/>
            <person name="Tsui S.K."/>
        </authorList>
    </citation>
    <scope>NUCLEOTIDE SEQUENCE [LARGE SCALE GENOMIC DNA]</scope>
    <source>
        <strain evidence="2">Derp</strain>
    </source>
</reference>
<proteinExistence type="predicted"/>
<keyword evidence="1" id="KW-0812">Transmembrane</keyword>
<name>A0ABQ8JTR3_DERPT</name>
<keyword evidence="1" id="KW-0472">Membrane</keyword>
<dbReference type="Proteomes" id="UP000887458">
    <property type="component" value="Unassembled WGS sequence"/>
</dbReference>
<evidence type="ECO:0000313" key="3">
    <source>
        <dbReference type="Proteomes" id="UP000887458"/>
    </source>
</evidence>